<dbReference type="Proteomes" id="UP001597282">
    <property type="component" value="Unassembled WGS sequence"/>
</dbReference>
<dbReference type="RefSeq" id="WP_380163103.1">
    <property type="nucleotide sequence ID" value="NZ_JBHTNU010000003.1"/>
</dbReference>
<accession>A0ABW4C9B1</accession>
<reference evidence="2" key="1">
    <citation type="journal article" date="2019" name="Int. J. Syst. Evol. Microbiol.">
        <title>The Global Catalogue of Microorganisms (GCM) 10K type strain sequencing project: providing services to taxonomists for standard genome sequencing and annotation.</title>
        <authorList>
            <consortium name="The Broad Institute Genomics Platform"/>
            <consortium name="The Broad Institute Genome Sequencing Center for Infectious Disease"/>
            <person name="Wu L."/>
            <person name="Ma J."/>
        </authorList>
    </citation>
    <scope>NUCLEOTIDE SEQUENCE [LARGE SCALE GENOMIC DNA]</scope>
    <source>
        <strain evidence="2">S1</strain>
    </source>
</reference>
<evidence type="ECO:0000313" key="1">
    <source>
        <dbReference type="EMBL" id="MFD1426091.1"/>
    </source>
</evidence>
<evidence type="ECO:0000313" key="2">
    <source>
        <dbReference type="Proteomes" id="UP001597282"/>
    </source>
</evidence>
<protein>
    <submittedName>
        <fullName evidence="1">DUF2487 family protein</fullName>
    </submittedName>
</protein>
<gene>
    <name evidence="1" type="ORF">ACFQ4Y_03985</name>
</gene>
<keyword evidence="2" id="KW-1185">Reference proteome</keyword>
<dbReference type="InterPro" id="IPR019615">
    <property type="entry name" value="DUF2487"/>
</dbReference>
<dbReference type="Pfam" id="PF10673">
    <property type="entry name" value="DUF2487"/>
    <property type="match status" value="1"/>
</dbReference>
<sequence length="147" mass="17198">MRLSSLDHEDWIRWAPYVDTLLLPLYRVRFTGKEPDLLEEAGRVRKVAAQVERELTGRLLLLPAIPYTTADPGLLLRYVERVTEEVKGDFRHFFLLAPEAYRTWLDSETEGEWEGLFLSGETELEPEELAMKMSDEIVTRWNENSQE</sequence>
<organism evidence="1 2">
    <name type="scientific">Kroppenstedtia sanguinis</name>
    <dbReference type="NCBI Taxonomy" id="1380684"/>
    <lineage>
        <taxon>Bacteria</taxon>
        <taxon>Bacillati</taxon>
        <taxon>Bacillota</taxon>
        <taxon>Bacilli</taxon>
        <taxon>Bacillales</taxon>
        <taxon>Thermoactinomycetaceae</taxon>
        <taxon>Kroppenstedtia</taxon>
    </lineage>
</organism>
<proteinExistence type="predicted"/>
<comment type="caution">
    <text evidence="1">The sequence shown here is derived from an EMBL/GenBank/DDBJ whole genome shotgun (WGS) entry which is preliminary data.</text>
</comment>
<name>A0ABW4C9B1_9BACL</name>
<dbReference type="EMBL" id="JBHTNU010000003">
    <property type="protein sequence ID" value="MFD1426091.1"/>
    <property type="molecule type" value="Genomic_DNA"/>
</dbReference>